<proteinExistence type="predicted"/>
<dbReference type="Proteomes" id="UP001209540">
    <property type="component" value="Unassembled WGS sequence"/>
</dbReference>
<protein>
    <submittedName>
        <fullName evidence="1">Uncharacterized protein</fullName>
    </submittedName>
</protein>
<gene>
    <name evidence="1" type="ORF">BDA99DRAFT_543522</name>
</gene>
<evidence type="ECO:0000313" key="1">
    <source>
        <dbReference type="EMBL" id="KAI9245874.1"/>
    </source>
</evidence>
<comment type="caution">
    <text evidence="1">The sequence shown here is derived from an EMBL/GenBank/DDBJ whole genome shotgun (WGS) entry which is preliminary data.</text>
</comment>
<name>A0AAD5K0S3_9FUNG</name>
<dbReference type="AlphaFoldDB" id="A0AAD5K0S3"/>
<organism evidence="1 2">
    <name type="scientific">Phascolomyces articulosus</name>
    <dbReference type="NCBI Taxonomy" id="60185"/>
    <lineage>
        <taxon>Eukaryota</taxon>
        <taxon>Fungi</taxon>
        <taxon>Fungi incertae sedis</taxon>
        <taxon>Mucoromycota</taxon>
        <taxon>Mucoromycotina</taxon>
        <taxon>Mucoromycetes</taxon>
        <taxon>Mucorales</taxon>
        <taxon>Lichtheimiaceae</taxon>
        <taxon>Phascolomyces</taxon>
    </lineage>
</organism>
<reference evidence="1" key="1">
    <citation type="journal article" date="2022" name="IScience">
        <title>Evolution of zygomycete secretomes and the origins of terrestrial fungal ecologies.</title>
        <authorList>
            <person name="Chang Y."/>
            <person name="Wang Y."/>
            <person name="Mondo S."/>
            <person name="Ahrendt S."/>
            <person name="Andreopoulos W."/>
            <person name="Barry K."/>
            <person name="Beard J."/>
            <person name="Benny G.L."/>
            <person name="Blankenship S."/>
            <person name="Bonito G."/>
            <person name="Cuomo C."/>
            <person name="Desiro A."/>
            <person name="Gervers K.A."/>
            <person name="Hundley H."/>
            <person name="Kuo A."/>
            <person name="LaButti K."/>
            <person name="Lang B.F."/>
            <person name="Lipzen A."/>
            <person name="O'Donnell K."/>
            <person name="Pangilinan J."/>
            <person name="Reynolds N."/>
            <person name="Sandor L."/>
            <person name="Smith M.E."/>
            <person name="Tsang A."/>
            <person name="Grigoriev I.V."/>
            <person name="Stajich J.E."/>
            <person name="Spatafora J.W."/>
        </authorList>
    </citation>
    <scope>NUCLEOTIDE SEQUENCE</scope>
    <source>
        <strain evidence="1">RSA 2281</strain>
    </source>
</reference>
<keyword evidence="2" id="KW-1185">Reference proteome</keyword>
<accession>A0AAD5K0S3</accession>
<sequence>MVAIITKVGTGALDAKSLENIELKSQYLDLHTSLAADANCPAEPMEDFDTIFLVKQKWNGKEPTGGAQPLFLFGSSENQIISLNIIIYLSKSLIESTTFMRGKNTAEKVNLIENLQDAADTITPSQFSVAHWETIKQIHRTSCEEISAGRYKPALGARELFAKFAGISTGSAGKAIRICKADEKKVISSKLGRPKKEILRQEYNLVREYIGERNAKDIVPTYLKYNRYSYSKCTVQRYLTKMNFKFGKGNKLNIMHDTPANIGNLNANNMSIIPEVFLDESNTPPYHCELQPIERVRGIVKNRIAFDPEENPTGGSVRTSDMKFNIKQIQNLSS</sequence>
<evidence type="ECO:0000313" key="2">
    <source>
        <dbReference type="Proteomes" id="UP001209540"/>
    </source>
</evidence>
<dbReference type="EMBL" id="JAIXMP010000049">
    <property type="protein sequence ID" value="KAI9245874.1"/>
    <property type="molecule type" value="Genomic_DNA"/>
</dbReference>
<reference evidence="1" key="2">
    <citation type="submission" date="2023-02" db="EMBL/GenBank/DDBJ databases">
        <authorList>
            <consortium name="DOE Joint Genome Institute"/>
            <person name="Mondo S.J."/>
            <person name="Chang Y."/>
            <person name="Wang Y."/>
            <person name="Ahrendt S."/>
            <person name="Andreopoulos W."/>
            <person name="Barry K."/>
            <person name="Beard J."/>
            <person name="Benny G.L."/>
            <person name="Blankenship S."/>
            <person name="Bonito G."/>
            <person name="Cuomo C."/>
            <person name="Desiro A."/>
            <person name="Gervers K.A."/>
            <person name="Hundley H."/>
            <person name="Kuo A."/>
            <person name="LaButti K."/>
            <person name="Lang B.F."/>
            <person name="Lipzen A."/>
            <person name="O'Donnell K."/>
            <person name="Pangilinan J."/>
            <person name="Reynolds N."/>
            <person name="Sandor L."/>
            <person name="Smith M.W."/>
            <person name="Tsang A."/>
            <person name="Grigoriev I.V."/>
            <person name="Stajich J.E."/>
            <person name="Spatafora J.W."/>
        </authorList>
    </citation>
    <scope>NUCLEOTIDE SEQUENCE</scope>
    <source>
        <strain evidence="1">RSA 2281</strain>
    </source>
</reference>